<keyword evidence="6" id="KW-0963">Cytoplasm</keyword>
<dbReference type="GO" id="GO:0005794">
    <property type="term" value="C:Golgi apparatus"/>
    <property type="evidence" value="ECO:0007669"/>
    <property type="project" value="UniProtKB-SubCell"/>
</dbReference>
<keyword evidence="5" id="KW-0813">Transport</keyword>
<sequence>MINGDDLLPVSDDEQPSESKLVMKPPPKEEPSAPSDDSVDDFSNNLPPDARITINLLSYEKRGDGINAYLVYQIATFVSNIPGYTHPSYTVWRRFSDFLGLREKLVEKYQAKGFLVPAAPEKSISALTKTKLNATAEEHSANDVVDKRARDLQRFLRRIARHHQLVGDCDFRDFLTIDGELPKAAFTSALSSQSMKKMFRSFGDMFAKIAFPMDENDRWFEQVHSQVDELDELMGRLLGSLDQLVGQRRDLTAADENFSRGLSMLASCEENTTLARTLSKLAETHENLAMIEKHMTEQDSAIMLETFQEHISLTNVMKEVFFERVKTWQNWQNQVQTLTKKREAKTRHELAGKTDRANQYKDELIECEQKVDQMEKDFQAMSKVIQDEFKRSCQQRRDDIRSALLNYFDSLIESERQVLDQWEKFQPETRDGAVTPSVPPSNSLF</sequence>
<dbReference type="InterPro" id="IPR015404">
    <property type="entry name" value="Vps5_C"/>
</dbReference>
<evidence type="ECO:0000256" key="8">
    <source>
        <dbReference type="ARBA" id="ARBA00022927"/>
    </source>
</evidence>
<dbReference type="GO" id="GO:0035091">
    <property type="term" value="F:phosphatidylinositol binding"/>
    <property type="evidence" value="ECO:0007669"/>
    <property type="project" value="InterPro"/>
</dbReference>
<dbReference type="WBParaSite" id="Pan_g3680.t1">
    <property type="protein sequence ID" value="Pan_g3680.t1"/>
    <property type="gene ID" value="Pan_g3680"/>
</dbReference>
<name>A0A7E4VV98_PANRE</name>
<dbReference type="Gene3D" id="1.20.1270.60">
    <property type="entry name" value="Arfaptin homology (AH) domain/BAR domain"/>
    <property type="match status" value="1"/>
</dbReference>
<reference evidence="15" key="2">
    <citation type="submission" date="2020-10" db="UniProtKB">
        <authorList>
            <consortium name="WormBaseParasite"/>
        </authorList>
    </citation>
    <scope>IDENTIFICATION</scope>
</reference>
<evidence type="ECO:0000256" key="9">
    <source>
        <dbReference type="ARBA" id="ARBA00023034"/>
    </source>
</evidence>
<proteinExistence type="inferred from homology"/>
<organism evidence="14 15">
    <name type="scientific">Panagrellus redivivus</name>
    <name type="common">Microworm</name>
    <dbReference type="NCBI Taxonomy" id="6233"/>
    <lineage>
        <taxon>Eukaryota</taxon>
        <taxon>Metazoa</taxon>
        <taxon>Ecdysozoa</taxon>
        <taxon>Nematoda</taxon>
        <taxon>Chromadorea</taxon>
        <taxon>Rhabditida</taxon>
        <taxon>Tylenchina</taxon>
        <taxon>Panagrolaimomorpha</taxon>
        <taxon>Panagrolaimoidea</taxon>
        <taxon>Panagrolaimidae</taxon>
        <taxon>Panagrellus</taxon>
    </lineage>
</organism>
<dbReference type="SUPFAM" id="SSF103657">
    <property type="entry name" value="BAR/IMD domain-like"/>
    <property type="match status" value="1"/>
</dbReference>
<feature type="domain" description="PX" evidence="13">
    <location>
        <begin position="50"/>
        <end position="182"/>
    </location>
</feature>
<evidence type="ECO:0000256" key="7">
    <source>
        <dbReference type="ARBA" id="ARBA00022553"/>
    </source>
</evidence>
<evidence type="ECO:0000259" key="13">
    <source>
        <dbReference type="PROSITE" id="PS50195"/>
    </source>
</evidence>
<comment type="similarity">
    <text evidence="4">Belongs to the sorting nexin family.</text>
</comment>
<keyword evidence="14" id="KW-1185">Reference proteome</keyword>
<dbReference type="PROSITE" id="PS50195">
    <property type="entry name" value="PX"/>
    <property type="match status" value="1"/>
</dbReference>
<evidence type="ECO:0000256" key="2">
    <source>
        <dbReference type="ARBA" id="ARBA00004496"/>
    </source>
</evidence>
<evidence type="ECO:0000256" key="11">
    <source>
        <dbReference type="SAM" id="Coils"/>
    </source>
</evidence>
<feature type="region of interest" description="Disordered" evidence="12">
    <location>
        <begin position="1"/>
        <end position="44"/>
    </location>
</feature>
<dbReference type="Gene3D" id="3.30.1520.10">
    <property type="entry name" value="Phox-like domain"/>
    <property type="match status" value="1"/>
</dbReference>
<keyword evidence="7" id="KW-0597">Phosphoprotein</keyword>
<accession>A0A7E4VV98</accession>
<dbReference type="PANTHER" id="PTHR10555">
    <property type="entry name" value="SORTING NEXIN"/>
    <property type="match status" value="1"/>
</dbReference>
<dbReference type="PANTHER" id="PTHR10555:SF170">
    <property type="entry name" value="FI18122P1"/>
    <property type="match status" value="1"/>
</dbReference>
<evidence type="ECO:0000256" key="3">
    <source>
        <dbReference type="ARBA" id="ARBA00004555"/>
    </source>
</evidence>
<keyword evidence="11" id="KW-0175">Coiled coil</keyword>
<dbReference type="GO" id="GO:0010008">
    <property type="term" value="C:endosome membrane"/>
    <property type="evidence" value="ECO:0007669"/>
    <property type="project" value="TreeGrafter"/>
</dbReference>
<evidence type="ECO:0000256" key="1">
    <source>
        <dbReference type="ARBA" id="ARBA00004287"/>
    </source>
</evidence>
<keyword evidence="10" id="KW-0472">Membrane</keyword>
<dbReference type="FunFam" id="1.20.1270.60:FF:000022">
    <property type="entry name" value="Sorting nexin 3 protein"/>
    <property type="match status" value="1"/>
</dbReference>
<dbReference type="GO" id="GO:0015031">
    <property type="term" value="P:protein transport"/>
    <property type="evidence" value="ECO:0007669"/>
    <property type="project" value="UniProtKB-KW"/>
</dbReference>
<evidence type="ECO:0000256" key="12">
    <source>
        <dbReference type="SAM" id="MobiDB-lite"/>
    </source>
</evidence>
<keyword evidence="9" id="KW-0333">Golgi apparatus</keyword>
<evidence type="ECO:0000313" key="14">
    <source>
        <dbReference type="Proteomes" id="UP000492821"/>
    </source>
</evidence>
<evidence type="ECO:0000256" key="10">
    <source>
        <dbReference type="ARBA" id="ARBA00023136"/>
    </source>
</evidence>
<dbReference type="SMART" id="SM00312">
    <property type="entry name" value="PX"/>
    <property type="match status" value="1"/>
</dbReference>
<dbReference type="Pfam" id="PF09325">
    <property type="entry name" value="Vps5"/>
    <property type="match status" value="1"/>
</dbReference>
<evidence type="ECO:0000256" key="5">
    <source>
        <dbReference type="ARBA" id="ARBA00022448"/>
    </source>
</evidence>
<reference evidence="14" key="1">
    <citation type="journal article" date="2013" name="Genetics">
        <title>The draft genome and transcriptome of Panagrellus redivivus are shaped by the harsh demands of a free-living lifestyle.</title>
        <authorList>
            <person name="Srinivasan J."/>
            <person name="Dillman A.R."/>
            <person name="Macchietto M.G."/>
            <person name="Heikkinen L."/>
            <person name="Lakso M."/>
            <person name="Fracchia K.M."/>
            <person name="Antoshechkin I."/>
            <person name="Mortazavi A."/>
            <person name="Wong G."/>
            <person name="Sternberg P.W."/>
        </authorList>
    </citation>
    <scope>NUCLEOTIDE SEQUENCE [LARGE SCALE GENOMIC DNA]</scope>
    <source>
        <strain evidence="14">MT8872</strain>
    </source>
</reference>
<dbReference type="Pfam" id="PF00787">
    <property type="entry name" value="PX"/>
    <property type="match status" value="1"/>
</dbReference>
<comment type="subcellular location">
    <subcellularLocation>
        <location evidence="2">Cytoplasm</location>
    </subcellularLocation>
    <subcellularLocation>
        <location evidence="3">Golgi apparatus</location>
    </subcellularLocation>
    <subcellularLocation>
        <location evidence="1">Membrane</location>
        <topology evidence="1">Peripheral membrane protein</topology>
        <orientation evidence="1">Cytoplasmic side</orientation>
    </subcellularLocation>
</comment>
<dbReference type="InterPro" id="IPR036871">
    <property type="entry name" value="PX_dom_sf"/>
</dbReference>
<evidence type="ECO:0000256" key="4">
    <source>
        <dbReference type="ARBA" id="ARBA00010883"/>
    </source>
</evidence>
<protein>
    <submittedName>
        <fullName evidence="15">PX domain-containing protein</fullName>
    </submittedName>
</protein>
<dbReference type="GO" id="GO:0098796">
    <property type="term" value="C:membrane protein complex"/>
    <property type="evidence" value="ECO:0007669"/>
    <property type="project" value="UniProtKB-ARBA"/>
</dbReference>
<dbReference type="Proteomes" id="UP000492821">
    <property type="component" value="Unassembled WGS sequence"/>
</dbReference>
<keyword evidence="8" id="KW-0653">Protein transport</keyword>
<dbReference type="InterPro" id="IPR027267">
    <property type="entry name" value="AH/BAR_dom_sf"/>
</dbReference>
<dbReference type="AlphaFoldDB" id="A0A7E4VV98"/>
<dbReference type="SUPFAM" id="SSF64268">
    <property type="entry name" value="PX domain"/>
    <property type="match status" value="1"/>
</dbReference>
<dbReference type="GO" id="GO:0034498">
    <property type="term" value="P:early endosome to Golgi transport"/>
    <property type="evidence" value="ECO:0007669"/>
    <property type="project" value="TreeGrafter"/>
</dbReference>
<dbReference type="GO" id="GO:0005829">
    <property type="term" value="C:cytosol"/>
    <property type="evidence" value="ECO:0007669"/>
    <property type="project" value="GOC"/>
</dbReference>
<feature type="coiled-coil region" evidence="11">
    <location>
        <begin position="350"/>
        <end position="377"/>
    </location>
</feature>
<dbReference type="InterPro" id="IPR001683">
    <property type="entry name" value="PX_dom"/>
</dbReference>
<evidence type="ECO:0000313" key="15">
    <source>
        <dbReference type="WBParaSite" id="Pan_g3680.t1"/>
    </source>
</evidence>
<evidence type="ECO:0000256" key="6">
    <source>
        <dbReference type="ARBA" id="ARBA00022490"/>
    </source>
</evidence>